<comment type="similarity">
    <text evidence="3">Belongs to the phosphohexose mutase family.</text>
</comment>
<dbReference type="SUPFAM" id="SSF55957">
    <property type="entry name" value="Phosphoglucomutase, C-terminal domain"/>
    <property type="match status" value="1"/>
</dbReference>
<evidence type="ECO:0000256" key="9">
    <source>
        <dbReference type="ARBA" id="ARBA00023235"/>
    </source>
</evidence>
<dbReference type="InterPro" id="IPR016055">
    <property type="entry name" value="A-D-PHexomutase_a/b/a-I/II/III"/>
</dbReference>
<proteinExistence type="inferred from homology"/>
<dbReference type="Pfam" id="PF02879">
    <property type="entry name" value="PGM_PMM_II"/>
    <property type="match status" value="1"/>
</dbReference>
<dbReference type="STRING" id="87541.AWM71_02580"/>
<dbReference type="PANTHER" id="PTHR45745:SF1">
    <property type="entry name" value="PHOSPHOGLUCOMUTASE 2B-RELATED"/>
    <property type="match status" value="1"/>
</dbReference>
<dbReference type="CDD" id="cd05799">
    <property type="entry name" value="PGM2"/>
    <property type="match status" value="1"/>
</dbReference>
<dbReference type="Proteomes" id="UP000070422">
    <property type="component" value="Unassembled WGS sequence"/>
</dbReference>
<evidence type="ECO:0000313" key="14">
    <source>
        <dbReference type="EMBL" id="KXB37770.1"/>
    </source>
</evidence>
<dbReference type="AlphaFoldDB" id="A0A133Y3J2"/>
<evidence type="ECO:0000259" key="13">
    <source>
        <dbReference type="Pfam" id="PF02880"/>
    </source>
</evidence>
<dbReference type="OrthoDB" id="9806956at2"/>
<reference evidence="14 15" key="1">
    <citation type="submission" date="2016-01" db="EMBL/GenBank/DDBJ databases">
        <authorList>
            <person name="Oliw E.H."/>
        </authorList>
    </citation>
    <scope>NUCLEOTIDE SEQUENCE [LARGE SCALE GENOMIC DNA]</scope>
    <source>
        <strain evidence="14 15">KA00635</strain>
    </source>
</reference>
<dbReference type="SUPFAM" id="SSF53738">
    <property type="entry name" value="Phosphoglucomutase, first 3 domains"/>
    <property type="match status" value="3"/>
</dbReference>
<feature type="domain" description="Alpha-D-phosphohexomutase alpha/beta/alpha" evidence="12">
    <location>
        <begin position="209"/>
        <end position="313"/>
    </location>
</feature>
<keyword evidence="7" id="KW-0479">Metal-binding</keyword>
<feature type="domain" description="Alpha-D-phosphohexomutase alpha/beta/alpha" evidence="13">
    <location>
        <begin position="326"/>
        <end position="452"/>
    </location>
</feature>
<dbReference type="InterPro" id="IPR036900">
    <property type="entry name" value="A-D-PHexomutase_C_sf"/>
</dbReference>
<gene>
    <name evidence="14" type="ORF">HMPREF3187_00329</name>
</gene>
<evidence type="ECO:0000256" key="7">
    <source>
        <dbReference type="ARBA" id="ARBA00022723"/>
    </source>
</evidence>
<dbReference type="PATRIC" id="fig|87541.4.peg.330"/>
<keyword evidence="5" id="KW-0119">Carbohydrate metabolism</keyword>
<dbReference type="GO" id="GO:0008973">
    <property type="term" value="F:phosphopentomutase activity"/>
    <property type="evidence" value="ECO:0007669"/>
    <property type="project" value="TreeGrafter"/>
</dbReference>
<dbReference type="RefSeq" id="WP_060936443.1">
    <property type="nucleotide sequence ID" value="NZ_KQ959293.1"/>
</dbReference>
<dbReference type="InterPro" id="IPR005845">
    <property type="entry name" value="A-D-PHexomutase_a/b/a-II"/>
</dbReference>
<dbReference type="Pfam" id="PF00408">
    <property type="entry name" value="PGM_PMM_IV"/>
    <property type="match status" value="1"/>
</dbReference>
<comment type="cofactor">
    <cofactor evidence="2">
        <name>Mg(2+)</name>
        <dbReference type="ChEBI" id="CHEBI:18420"/>
    </cofactor>
</comment>
<dbReference type="InterPro" id="IPR005846">
    <property type="entry name" value="A-D-PHexomutase_a/b/a-III"/>
</dbReference>
<dbReference type="Pfam" id="PF02880">
    <property type="entry name" value="PGM_PMM_III"/>
    <property type="match status" value="1"/>
</dbReference>
<evidence type="ECO:0000256" key="5">
    <source>
        <dbReference type="ARBA" id="ARBA00022526"/>
    </source>
</evidence>
<dbReference type="Gene3D" id="3.40.120.10">
    <property type="entry name" value="Alpha-D-Glucose-1,6-Bisphosphate, subunit A, domain 3"/>
    <property type="match status" value="3"/>
</dbReference>
<comment type="caution">
    <text evidence="14">The sequence shown here is derived from an EMBL/GenBank/DDBJ whole genome shotgun (WGS) entry which is preliminary data.</text>
</comment>
<dbReference type="GO" id="GO:0004614">
    <property type="term" value="F:phosphoglucomutase activity"/>
    <property type="evidence" value="ECO:0007669"/>
    <property type="project" value="UniProtKB-EC"/>
</dbReference>
<accession>A0A133Y3J2</accession>
<dbReference type="InterPro" id="IPR005843">
    <property type="entry name" value="A-D-PHexomutase_C"/>
</dbReference>
<name>A0A133Y3J2_9LACT</name>
<evidence type="ECO:0000313" key="15">
    <source>
        <dbReference type="Proteomes" id="UP000070422"/>
    </source>
</evidence>
<evidence type="ECO:0000259" key="12">
    <source>
        <dbReference type="Pfam" id="PF02879"/>
    </source>
</evidence>
<comment type="catalytic activity">
    <reaction evidence="1">
        <text>alpha-D-glucose 1-phosphate = alpha-D-glucose 6-phosphate</text>
        <dbReference type="Rhea" id="RHEA:23536"/>
        <dbReference type="ChEBI" id="CHEBI:58225"/>
        <dbReference type="ChEBI" id="CHEBI:58601"/>
        <dbReference type="EC" id="5.4.2.2"/>
    </reaction>
</comment>
<organism evidence="14 15">
    <name type="scientific">Aerococcus christensenii</name>
    <dbReference type="NCBI Taxonomy" id="87541"/>
    <lineage>
        <taxon>Bacteria</taxon>
        <taxon>Bacillati</taxon>
        <taxon>Bacillota</taxon>
        <taxon>Bacilli</taxon>
        <taxon>Lactobacillales</taxon>
        <taxon>Aerococcaceae</taxon>
        <taxon>Aerococcus</taxon>
    </lineage>
</organism>
<evidence type="ECO:0000256" key="4">
    <source>
        <dbReference type="ARBA" id="ARBA00012728"/>
    </source>
</evidence>
<evidence type="ECO:0000256" key="8">
    <source>
        <dbReference type="ARBA" id="ARBA00022842"/>
    </source>
</evidence>
<dbReference type="InterPro" id="IPR005844">
    <property type="entry name" value="A-D-PHexomutase_a/b/a-I"/>
</dbReference>
<keyword evidence="8" id="KW-0460">Magnesium</keyword>
<evidence type="ECO:0000256" key="1">
    <source>
        <dbReference type="ARBA" id="ARBA00000443"/>
    </source>
</evidence>
<dbReference type="Gene3D" id="3.30.310.50">
    <property type="entry name" value="Alpha-D-phosphohexomutase, C-terminal domain"/>
    <property type="match status" value="1"/>
</dbReference>
<evidence type="ECO:0000259" key="11">
    <source>
        <dbReference type="Pfam" id="PF02878"/>
    </source>
</evidence>
<dbReference type="GO" id="GO:0006166">
    <property type="term" value="P:purine ribonucleoside salvage"/>
    <property type="evidence" value="ECO:0007669"/>
    <property type="project" value="TreeGrafter"/>
</dbReference>
<dbReference type="EC" id="5.4.2.2" evidence="4"/>
<sequence>MSWKEIYEKWKNFDELDASVRQELTAMGNDEEAIRESFYKDINFGTAGMRGLLGPGINRLNIYTVRRASEGLAQVMKHYGQEAIDRGVAIAYDGRHRSLEFANEAARVLGKYGIKCYIFEGVRPTPELSFTIRHLHTFTGIMVTASHNNKHYNGYKVYGQDGGQMPPEDADALVNYVKDVDMLKIEVADLEDMKAKGLYQVIGSDVDQAYLSELKEVIINPAIIDDMKDKVTIVYTPLQGTGQLLMEQMLERAGFENIIYVEEQKEPNADFSTLDEPNPEYPEAFTYSVRYGKKHHADLLIATDPDADRMGAAALMPDGSYQIITGNQIGALLTHYILTAKKQEGHLPANGVIVKSIVSSELPAIIAKSFNIETVNTLTGFKFIAEKIHQYEETGEHTFLFGFEESYGYLIKPFARDKDAVQAALLFAEVGAYYKAQGKTVYDGLMDLYKEYGYFLEKTIPVKLEGQAGAEKIEKIMSGLREENLSSIANTKVVWTEDFLTGEKRYAEGKVETFEMSRSNVLKYHLEEGSWIAVRPSGTEPKIKFYIGARADSKEEAEEKVSRYAQVMKELSK</sequence>
<evidence type="ECO:0000256" key="3">
    <source>
        <dbReference type="ARBA" id="ARBA00010231"/>
    </source>
</evidence>
<dbReference type="GO" id="GO:0046872">
    <property type="term" value="F:metal ion binding"/>
    <property type="evidence" value="ECO:0007669"/>
    <property type="project" value="UniProtKB-KW"/>
</dbReference>
<evidence type="ECO:0000256" key="6">
    <source>
        <dbReference type="ARBA" id="ARBA00022553"/>
    </source>
</evidence>
<dbReference type="Pfam" id="PF02878">
    <property type="entry name" value="PGM_PMM_I"/>
    <property type="match status" value="1"/>
</dbReference>
<keyword evidence="6" id="KW-0597">Phosphoprotein</keyword>
<protein>
    <recommendedName>
        <fullName evidence="4">phosphoglucomutase (alpha-D-glucose-1,6-bisphosphate-dependent)</fullName>
        <ecNumber evidence="4">5.4.2.2</ecNumber>
    </recommendedName>
</protein>
<feature type="domain" description="Alpha-D-phosphohexomutase alpha/beta/alpha" evidence="11">
    <location>
        <begin position="43"/>
        <end position="180"/>
    </location>
</feature>
<dbReference type="EMBL" id="LSCQ01000019">
    <property type="protein sequence ID" value="KXB37770.1"/>
    <property type="molecule type" value="Genomic_DNA"/>
</dbReference>
<keyword evidence="9" id="KW-0413">Isomerase</keyword>
<evidence type="ECO:0000259" key="10">
    <source>
        <dbReference type="Pfam" id="PF00408"/>
    </source>
</evidence>
<dbReference type="GO" id="GO:0006006">
    <property type="term" value="P:glucose metabolic process"/>
    <property type="evidence" value="ECO:0007669"/>
    <property type="project" value="UniProtKB-KW"/>
</dbReference>
<evidence type="ECO:0000256" key="2">
    <source>
        <dbReference type="ARBA" id="ARBA00001946"/>
    </source>
</evidence>
<dbReference type="PANTHER" id="PTHR45745">
    <property type="entry name" value="PHOSPHOMANNOMUTASE 45A"/>
    <property type="match status" value="1"/>
</dbReference>
<feature type="domain" description="Alpha-D-phosphohexomutase C-terminal" evidence="10">
    <location>
        <begin position="511"/>
        <end position="560"/>
    </location>
</feature>
<keyword evidence="5" id="KW-0313">Glucose metabolism</keyword>